<dbReference type="SUPFAM" id="SSF46689">
    <property type="entry name" value="Homeodomain-like"/>
    <property type="match status" value="1"/>
</dbReference>
<protein>
    <recommendedName>
        <fullName evidence="4">HTH araC/xylS-type domain-containing protein</fullName>
    </recommendedName>
</protein>
<dbReference type="Pfam" id="PF12833">
    <property type="entry name" value="HTH_18"/>
    <property type="match status" value="1"/>
</dbReference>
<keyword evidence="2" id="KW-0238">DNA-binding</keyword>
<evidence type="ECO:0000313" key="6">
    <source>
        <dbReference type="Proteomes" id="UP000264880"/>
    </source>
</evidence>
<dbReference type="GO" id="GO:0043565">
    <property type="term" value="F:sequence-specific DNA binding"/>
    <property type="evidence" value="ECO:0007669"/>
    <property type="project" value="InterPro"/>
</dbReference>
<evidence type="ECO:0000256" key="3">
    <source>
        <dbReference type="ARBA" id="ARBA00023163"/>
    </source>
</evidence>
<keyword evidence="1" id="KW-0805">Transcription regulation</keyword>
<evidence type="ECO:0000313" key="5">
    <source>
        <dbReference type="EMBL" id="ASJ22811.1"/>
    </source>
</evidence>
<dbReference type="Gene3D" id="2.60.120.10">
    <property type="entry name" value="Jelly Rolls"/>
    <property type="match status" value="1"/>
</dbReference>
<evidence type="ECO:0000256" key="1">
    <source>
        <dbReference type="ARBA" id="ARBA00023015"/>
    </source>
</evidence>
<dbReference type="KEGG" id="bhp:BHAMNSH16_10360"/>
<dbReference type="AlphaFoldDB" id="A0AAC9XLS1"/>
<dbReference type="InterPro" id="IPR009057">
    <property type="entry name" value="Homeodomain-like_sf"/>
</dbReference>
<dbReference type="Proteomes" id="UP000264880">
    <property type="component" value="Chromosome"/>
</dbReference>
<reference evidence="5 6" key="1">
    <citation type="submission" date="2017-02" db="EMBL/GenBank/DDBJ databases">
        <title>Complete genome sequence of Brachyspira hampsonii genomovar I strain NSH-16 (ATCC BAA-2463).</title>
        <authorList>
            <person name="Mirajkar N.S."/>
            <person name="Gebhart C.J."/>
        </authorList>
    </citation>
    <scope>NUCLEOTIDE SEQUENCE [LARGE SCALE GENOMIC DNA]</scope>
    <source>
        <strain evidence="5 6">NSH-16</strain>
    </source>
</reference>
<dbReference type="PANTHER" id="PTHR43280:SF2">
    <property type="entry name" value="HTH-TYPE TRANSCRIPTIONAL REGULATOR EXSA"/>
    <property type="match status" value="1"/>
</dbReference>
<accession>A0AAC9XLS1</accession>
<gene>
    <name evidence="5" type="ORF">BHAMNSH16_10360</name>
</gene>
<dbReference type="InterPro" id="IPR011051">
    <property type="entry name" value="RmlC_Cupin_sf"/>
</dbReference>
<dbReference type="PROSITE" id="PS01124">
    <property type="entry name" value="HTH_ARAC_FAMILY_2"/>
    <property type="match status" value="1"/>
</dbReference>
<feature type="domain" description="HTH araC/xylS-type" evidence="4">
    <location>
        <begin position="159"/>
        <end position="227"/>
    </location>
</feature>
<evidence type="ECO:0000259" key="4">
    <source>
        <dbReference type="PROSITE" id="PS01124"/>
    </source>
</evidence>
<name>A0AAC9XLS1_9SPIR</name>
<dbReference type="PRINTS" id="PR00032">
    <property type="entry name" value="HTHARAC"/>
</dbReference>
<dbReference type="InterPro" id="IPR014710">
    <property type="entry name" value="RmlC-like_jellyroll"/>
</dbReference>
<dbReference type="InterPro" id="IPR003313">
    <property type="entry name" value="AraC-bd"/>
</dbReference>
<keyword evidence="6" id="KW-1185">Reference proteome</keyword>
<evidence type="ECO:0000256" key="2">
    <source>
        <dbReference type="ARBA" id="ARBA00023125"/>
    </source>
</evidence>
<dbReference type="InterPro" id="IPR018062">
    <property type="entry name" value="HTH_AraC-typ_CS"/>
</dbReference>
<dbReference type="InterPro" id="IPR020449">
    <property type="entry name" value="Tscrpt_reg_AraC-type_HTH"/>
</dbReference>
<proteinExistence type="predicted"/>
<dbReference type="EMBL" id="CP019914">
    <property type="protein sequence ID" value="ASJ22811.1"/>
    <property type="molecule type" value="Genomic_DNA"/>
</dbReference>
<dbReference type="PROSITE" id="PS00041">
    <property type="entry name" value="HTH_ARAC_FAMILY_1"/>
    <property type="match status" value="1"/>
</dbReference>
<dbReference type="GO" id="GO:0003700">
    <property type="term" value="F:DNA-binding transcription factor activity"/>
    <property type="evidence" value="ECO:0007669"/>
    <property type="project" value="InterPro"/>
</dbReference>
<keyword evidence="3" id="KW-0804">Transcription</keyword>
<organism evidence="5 6">
    <name type="scientific">Brachyspira hampsonii</name>
    <dbReference type="NCBI Taxonomy" id="1287055"/>
    <lineage>
        <taxon>Bacteria</taxon>
        <taxon>Pseudomonadati</taxon>
        <taxon>Spirochaetota</taxon>
        <taxon>Spirochaetia</taxon>
        <taxon>Brachyspirales</taxon>
        <taxon>Brachyspiraceae</taxon>
        <taxon>Brachyspira</taxon>
    </lineage>
</organism>
<dbReference type="PANTHER" id="PTHR43280">
    <property type="entry name" value="ARAC-FAMILY TRANSCRIPTIONAL REGULATOR"/>
    <property type="match status" value="1"/>
</dbReference>
<dbReference type="RefSeq" id="WP_069731464.1">
    <property type="nucleotide sequence ID" value="NZ_SRZO01000339.1"/>
</dbReference>
<dbReference type="Pfam" id="PF02311">
    <property type="entry name" value="AraC_binding"/>
    <property type="match status" value="1"/>
</dbReference>
<dbReference type="InterPro" id="IPR018060">
    <property type="entry name" value="HTH_AraC"/>
</dbReference>
<sequence>MSLIDNIKFSFLYIDLYSMGKNWEFPQSIIPYNILRYIVKGEALFYINDETVKVKENQIVYIPKGCNMSCKSISDTFDFFSVRFTTLVSSEVYDILGKIYGIPRILDNNGEDVYFREMYKWLHEKTIAKKCFIQGNLNLLIGSLSIRAENNKLEHPLSLENAKKNMMGKPPMEYLKEIRLTTAARFLLMENKSISDIAYDVGYKDPNYFIREFKSAFGVTPNKYRKVNRDG</sequence>
<dbReference type="SUPFAM" id="SSF51182">
    <property type="entry name" value="RmlC-like cupins"/>
    <property type="match status" value="1"/>
</dbReference>
<dbReference type="Gene3D" id="1.10.10.60">
    <property type="entry name" value="Homeodomain-like"/>
    <property type="match status" value="1"/>
</dbReference>
<dbReference type="SMART" id="SM00342">
    <property type="entry name" value="HTH_ARAC"/>
    <property type="match status" value="1"/>
</dbReference>